<evidence type="ECO:0000256" key="1">
    <source>
        <dbReference type="SAM" id="SignalP"/>
    </source>
</evidence>
<feature type="chain" id="PRO_5032346540" description="Lipoprotein" evidence="1">
    <location>
        <begin position="24"/>
        <end position="118"/>
    </location>
</feature>
<dbReference type="AlphaFoldDB" id="A0A844QE74"/>
<protein>
    <recommendedName>
        <fullName evidence="4">Lipoprotein</fullName>
    </recommendedName>
</protein>
<accession>A0A844QE74</accession>
<dbReference type="RefSeq" id="WP_156711273.1">
    <property type="nucleotide sequence ID" value="NZ_WPHG01000001.1"/>
</dbReference>
<evidence type="ECO:0008006" key="4">
    <source>
        <dbReference type="Google" id="ProtNLM"/>
    </source>
</evidence>
<keyword evidence="1" id="KW-0732">Signal</keyword>
<dbReference type="Proteomes" id="UP000463224">
    <property type="component" value="Unassembled WGS sequence"/>
</dbReference>
<keyword evidence="3" id="KW-1185">Reference proteome</keyword>
<reference evidence="2 3" key="1">
    <citation type="submission" date="2019-12" db="EMBL/GenBank/DDBJ databases">
        <title>Nitratireductor arenosus sp. nov., Isolated from sea sand, Jeju island, South Korea.</title>
        <authorList>
            <person name="Kim W."/>
        </authorList>
    </citation>
    <scope>NUCLEOTIDE SEQUENCE [LARGE SCALE GENOMIC DNA]</scope>
    <source>
        <strain evidence="2 3">CAU 1489</strain>
    </source>
</reference>
<dbReference type="PROSITE" id="PS51257">
    <property type="entry name" value="PROKAR_LIPOPROTEIN"/>
    <property type="match status" value="1"/>
</dbReference>
<feature type="signal peptide" evidence="1">
    <location>
        <begin position="1"/>
        <end position="23"/>
    </location>
</feature>
<dbReference type="EMBL" id="WPHG01000001">
    <property type="protein sequence ID" value="MVA96320.1"/>
    <property type="molecule type" value="Genomic_DNA"/>
</dbReference>
<evidence type="ECO:0000313" key="3">
    <source>
        <dbReference type="Proteomes" id="UP000463224"/>
    </source>
</evidence>
<sequence length="118" mass="13311">MRKLGKLFPVVLLAILASGCAQRVTYYLSQDAYYKFDVKYEDDGFAADSDQFVYRLDDKGMWQRISQNYDNPELLQTVATARTRITPAAAETEAKRRRCGAVSRCDDAPDDSREGGTL</sequence>
<comment type="caution">
    <text evidence="2">The sequence shown here is derived from an EMBL/GenBank/DDBJ whole genome shotgun (WGS) entry which is preliminary data.</text>
</comment>
<organism evidence="2 3">
    <name type="scientific">Nitratireductor arenosus</name>
    <dbReference type="NCBI Taxonomy" id="2682096"/>
    <lineage>
        <taxon>Bacteria</taxon>
        <taxon>Pseudomonadati</taxon>
        <taxon>Pseudomonadota</taxon>
        <taxon>Alphaproteobacteria</taxon>
        <taxon>Hyphomicrobiales</taxon>
        <taxon>Phyllobacteriaceae</taxon>
        <taxon>Nitratireductor</taxon>
    </lineage>
</organism>
<evidence type="ECO:0000313" key="2">
    <source>
        <dbReference type="EMBL" id="MVA96320.1"/>
    </source>
</evidence>
<proteinExistence type="predicted"/>
<gene>
    <name evidence="2" type="ORF">GN330_03550</name>
</gene>
<name>A0A844QE74_9HYPH</name>